<comment type="similarity">
    <text evidence="2">Belongs to the sulfatase family.</text>
</comment>
<keyword evidence="4" id="KW-0106">Calcium</keyword>
<evidence type="ECO:0000313" key="7">
    <source>
        <dbReference type="EMBL" id="KAG8195028.1"/>
    </source>
</evidence>
<comment type="cofactor">
    <cofactor evidence="1">
        <name>Ca(2+)</name>
        <dbReference type="ChEBI" id="CHEBI:29108"/>
    </cofactor>
</comment>
<dbReference type="CDD" id="cd16029">
    <property type="entry name" value="4-S"/>
    <property type="match status" value="1"/>
</dbReference>
<protein>
    <recommendedName>
        <fullName evidence="6">Sulfatase N-terminal domain-containing protein</fullName>
    </recommendedName>
</protein>
<dbReference type="GO" id="GO:0046872">
    <property type="term" value="F:metal ion binding"/>
    <property type="evidence" value="ECO:0007669"/>
    <property type="project" value="UniProtKB-KW"/>
</dbReference>
<gene>
    <name evidence="7" type="ORF">JTE90_008199</name>
</gene>
<feature type="domain" description="Sulfatase N-terminal" evidence="6">
    <location>
        <begin position="13"/>
        <end position="328"/>
    </location>
</feature>
<dbReference type="Proteomes" id="UP000827092">
    <property type="component" value="Unassembled WGS sequence"/>
</dbReference>
<dbReference type="SUPFAM" id="SSF53649">
    <property type="entry name" value="Alkaline phosphatase-like"/>
    <property type="match status" value="1"/>
</dbReference>
<evidence type="ECO:0000256" key="4">
    <source>
        <dbReference type="ARBA" id="ARBA00022837"/>
    </source>
</evidence>
<dbReference type="Gene3D" id="3.40.720.10">
    <property type="entry name" value="Alkaline Phosphatase, subunit A"/>
    <property type="match status" value="1"/>
</dbReference>
<organism evidence="7 8">
    <name type="scientific">Oedothorax gibbosus</name>
    <dbReference type="NCBI Taxonomy" id="931172"/>
    <lineage>
        <taxon>Eukaryota</taxon>
        <taxon>Metazoa</taxon>
        <taxon>Ecdysozoa</taxon>
        <taxon>Arthropoda</taxon>
        <taxon>Chelicerata</taxon>
        <taxon>Arachnida</taxon>
        <taxon>Araneae</taxon>
        <taxon>Araneomorphae</taxon>
        <taxon>Entelegynae</taxon>
        <taxon>Araneoidea</taxon>
        <taxon>Linyphiidae</taxon>
        <taxon>Erigoninae</taxon>
        <taxon>Oedothorax</taxon>
    </lineage>
</organism>
<evidence type="ECO:0000313" key="8">
    <source>
        <dbReference type="Proteomes" id="UP000827092"/>
    </source>
</evidence>
<dbReference type="InterPro" id="IPR000917">
    <property type="entry name" value="Sulfatase_N"/>
</dbReference>
<name>A0AAV6VG70_9ARAC</name>
<dbReference type="InterPro" id="IPR017850">
    <property type="entry name" value="Alkaline_phosphatase_core_sf"/>
</dbReference>
<evidence type="ECO:0000259" key="6">
    <source>
        <dbReference type="Pfam" id="PF00884"/>
    </source>
</evidence>
<keyword evidence="5" id="KW-0325">Glycoprotein</keyword>
<reference evidence="7 8" key="1">
    <citation type="journal article" date="2022" name="Nat. Ecol. Evol.">
        <title>A masculinizing supergene underlies an exaggerated male reproductive morph in a spider.</title>
        <authorList>
            <person name="Hendrickx F."/>
            <person name="De Corte Z."/>
            <person name="Sonet G."/>
            <person name="Van Belleghem S.M."/>
            <person name="Kostlbacher S."/>
            <person name="Vangestel C."/>
        </authorList>
    </citation>
    <scope>NUCLEOTIDE SEQUENCE [LARGE SCALE GENOMIC DNA]</scope>
    <source>
        <strain evidence="7">W744_W776</strain>
    </source>
</reference>
<keyword evidence="3" id="KW-0479">Metal-binding</keyword>
<dbReference type="GO" id="GO:0008484">
    <property type="term" value="F:sulfuric ester hydrolase activity"/>
    <property type="evidence" value="ECO:0007669"/>
    <property type="project" value="InterPro"/>
</dbReference>
<dbReference type="PANTHER" id="PTHR10342:SF273">
    <property type="entry name" value="RE14504P"/>
    <property type="match status" value="1"/>
</dbReference>
<proteinExistence type="inferred from homology"/>
<keyword evidence="8" id="KW-1185">Reference proteome</keyword>
<dbReference type="EMBL" id="JAFNEN010000095">
    <property type="protein sequence ID" value="KAG8195028.1"/>
    <property type="molecule type" value="Genomic_DNA"/>
</dbReference>
<dbReference type="Gene3D" id="3.30.1120.10">
    <property type="match status" value="1"/>
</dbReference>
<evidence type="ECO:0000256" key="1">
    <source>
        <dbReference type="ARBA" id="ARBA00001913"/>
    </source>
</evidence>
<dbReference type="Pfam" id="PF00884">
    <property type="entry name" value="Sulfatase"/>
    <property type="match status" value="1"/>
</dbReference>
<dbReference type="InterPro" id="IPR047115">
    <property type="entry name" value="ARSB"/>
</dbReference>
<dbReference type="PANTHER" id="PTHR10342">
    <property type="entry name" value="ARYLSULFATASE"/>
    <property type="match status" value="1"/>
</dbReference>
<evidence type="ECO:0000256" key="3">
    <source>
        <dbReference type="ARBA" id="ARBA00022723"/>
    </source>
</evidence>
<evidence type="ECO:0000256" key="5">
    <source>
        <dbReference type="ARBA" id="ARBA00023180"/>
    </source>
</evidence>
<evidence type="ECO:0000256" key="2">
    <source>
        <dbReference type="ARBA" id="ARBA00008779"/>
    </source>
</evidence>
<sequence>MWCVNSEEAKQPPHIILIYADDLGWNDVSFHGSPEIPTPNIDALAMSGITLNNYYGETVCSPSRAALMSGRLSIMSSSDTSDTDTIAIKFGRNGNAIFFVVSFQWHLGYPTTAHLPTNRGFDSFFGYLNGEIGYYDFTYFQNFLTNTWYGIDCYNGTQPIKNFRGQYIPYVFADHATDIIQNHDSSKPLFLYVAQLAVHSGNEFLPHEAPPEVVSKFKFIEDVDRRIHAAVMSTLDDTVGTIFQNLNQRDMLKNSIVLFVSDNGGEVKGSFGGAGSNYPLRGNKNTCWEGGIHIPAVIWSPLLRLDEPRVSKQLMHATDWLPTLYSAARGDPKDLGSIDGVDMWKALTNDLPSPRTHLLNNLDQTYGTSAFRMGDFKLVNGTNGLNYDSWYGPSGFEYGTPDSMYQWVFKSGSPVRDILQKNGWWIVNDPDAQLYEKAKVTCQEPPPEYVSNCRPDVKPCLFNITEDPCEYKDLADQHQDVVSTLMQVIEAYNRESAKPNPLTIDPWANPLCQGFVHRPWLDPGQSTDCDVFEK</sequence>
<dbReference type="AlphaFoldDB" id="A0AAV6VG70"/>
<comment type="caution">
    <text evidence="7">The sequence shown here is derived from an EMBL/GenBank/DDBJ whole genome shotgun (WGS) entry which is preliminary data.</text>
</comment>
<accession>A0AAV6VG70</accession>